<feature type="compositionally biased region" description="Basic and acidic residues" evidence="1">
    <location>
        <begin position="230"/>
        <end position="240"/>
    </location>
</feature>
<evidence type="ECO:0000256" key="1">
    <source>
        <dbReference type="SAM" id="MobiDB-lite"/>
    </source>
</evidence>
<organism evidence="2 3">
    <name type="scientific">candidate division WWE3 bacterium RIFCSPLOWO2_01_FULL_41_18</name>
    <dbReference type="NCBI Taxonomy" id="1802625"/>
    <lineage>
        <taxon>Bacteria</taxon>
        <taxon>Katanobacteria</taxon>
    </lineage>
</organism>
<evidence type="ECO:0000313" key="3">
    <source>
        <dbReference type="Proteomes" id="UP000176504"/>
    </source>
</evidence>
<evidence type="ECO:0008006" key="4">
    <source>
        <dbReference type="Google" id="ProtNLM"/>
    </source>
</evidence>
<feature type="region of interest" description="Disordered" evidence="1">
    <location>
        <begin position="204"/>
        <end position="255"/>
    </location>
</feature>
<reference evidence="2 3" key="1">
    <citation type="journal article" date="2016" name="Nat. Commun.">
        <title>Thousands of microbial genomes shed light on interconnected biogeochemical processes in an aquifer system.</title>
        <authorList>
            <person name="Anantharaman K."/>
            <person name="Brown C.T."/>
            <person name="Hug L.A."/>
            <person name="Sharon I."/>
            <person name="Castelle C.J."/>
            <person name="Probst A.J."/>
            <person name="Thomas B.C."/>
            <person name="Singh A."/>
            <person name="Wilkins M.J."/>
            <person name="Karaoz U."/>
            <person name="Brodie E.L."/>
            <person name="Williams K.H."/>
            <person name="Hubbard S.S."/>
            <person name="Banfield J.F."/>
        </authorList>
    </citation>
    <scope>NUCLEOTIDE SEQUENCE [LARGE SCALE GENOMIC DNA]</scope>
</reference>
<accession>A0A1F4VE60</accession>
<comment type="caution">
    <text evidence="2">The sequence shown here is derived from an EMBL/GenBank/DDBJ whole genome shotgun (WGS) entry which is preliminary data.</text>
</comment>
<dbReference type="Proteomes" id="UP000176504">
    <property type="component" value="Unassembled WGS sequence"/>
</dbReference>
<dbReference type="EMBL" id="MEVI01000002">
    <property type="protein sequence ID" value="OGC55435.1"/>
    <property type="molecule type" value="Genomic_DNA"/>
</dbReference>
<protein>
    <recommendedName>
        <fullName evidence="4">50S ribosomal protein L7/L12</fullName>
    </recommendedName>
</protein>
<feature type="compositionally biased region" description="Basic and acidic residues" evidence="1">
    <location>
        <begin position="206"/>
        <end position="217"/>
    </location>
</feature>
<evidence type="ECO:0000313" key="2">
    <source>
        <dbReference type="EMBL" id="OGC55435.1"/>
    </source>
</evidence>
<dbReference type="AlphaFoldDB" id="A0A1F4VE60"/>
<proteinExistence type="predicted"/>
<name>A0A1F4VE60_UNCKA</name>
<sequence length="255" mass="28434">MEENIRHKIQQVNNALNQAVNFINQAKNLMKEVEAQAGIPSARNLPGVLGKFMGEYMETEAGEKIDIPANYASKSTLVYGDKLKQYEENGEKRFKQIERIRRLRVEGILAKKEGKWHAVTSDGSYRVLDVSVNHYGGVEGDPVVVLLPLDDKFVPFAAVESIPGKTPKSVVKVELPKPSLEEAPLVSQEKPKPEPKKVVAVVVENKPLRKDKGREGPKPPVRKVVLPKIEPVKKVEEKPLGEPPQTKALTEEDLR</sequence>
<gene>
    <name evidence="2" type="ORF">A3A78_00560</name>
</gene>